<dbReference type="PANTHER" id="PTHR33639:SF2">
    <property type="entry name" value="DUF393 DOMAIN-CONTAINING PROTEIN"/>
    <property type="match status" value="1"/>
</dbReference>
<reference evidence="1 2" key="1">
    <citation type="journal article" date="2020" name="Nat. Food">
        <title>A phased Vanilla planifolia genome enables genetic improvement of flavour and production.</title>
        <authorList>
            <person name="Hasing T."/>
            <person name="Tang H."/>
            <person name="Brym M."/>
            <person name="Khazi F."/>
            <person name="Huang T."/>
            <person name="Chambers A.H."/>
        </authorList>
    </citation>
    <scope>NUCLEOTIDE SEQUENCE [LARGE SCALE GENOMIC DNA]</scope>
    <source>
        <tissue evidence="1">Leaf</tissue>
    </source>
</reference>
<evidence type="ECO:0000313" key="2">
    <source>
        <dbReference type="Proteomes" id="UP000636800"/>
    </source>
</evidence>
<dbReference type="InterPro" id="IPR007263">
    <property type="entry name" value="DCC1-like"/>
</dbReference>
<protein>
    <submittedName>
        <fullName evidence="1">Uncharacterized protein</fullName>
    </submittedName>
</protein>
<proteinExistence type="predicted"/>
<accession>A0A835PZK6</accession>
<dbReference type="OrthoDB" id="1668230at2759"/>
<comment type="caution">
    <text evidence="1">The sequence shown here is derived from an EMBL/GenBank/DDBJ whole genome shotgun (WGS) entry which is preliminary data.</text>
</comment>
<dbReference type="Pfam" id="PF04134">
    <property type="entry name" value="DCC1-like"/>
    <property type="match status" value="1"/>
</dbReference>
<dbReference type="AlphaFoldDB" id="A0A835PZK6"/>
<name>A0A835PZK6_VANPL</name>
<organism evidence="1 2">
    <name type="scientific">Vanilla planifolia</name>
    <name type="common">Vanilla</name>
    <dbReference type="NCBI Taxonomy" id="51239"/>
    <lineage>
        <taxon>Eukaryota</taxon>
        <taxon>Viridiplantae</taxon>
        <taxon>Streptophyta</taxon>
        <taxon>Embryophyta</taxon>
        <taxon>Tracheophyta</taxon>
        <taxon>Spermatophyta</taxon>
        <taxon>Magnoliopsida</taxon>
        <taxon>Liliopsida</taxon>
        <taxon>Asparagales</taxon>
        <taxon>Orchidaceae</taxon>
        <taxon>Vanilloideae</taxon>
        <taxon>Vanilleae</taxon>
        <taxon>Vanilla</taxon>
    </lineage>
</organism>
<dbReference type="GO" id="GO:0015035">
    <property type="term" value="F:protein-disulfide reductase activity"/>
    <property type="evidence" value="ECO:0007669"/>
    <property type="project" value="InterPro"/>
</dbReference>
<evidence type="ECO:0000313" key="1">
    <source>
        <dbReference type="EMBL" id="KAG0461520.1"/>
    </source>
</evidence>
<dbReference type="PANTHER" id="PTHR33639">
    <property type="entry name" value="THIOL-DISULFIDE OXIDOREDUCTASE DCC"/>
    <property type="match status" value="1"/>
</dbReference>
<dbReference type="Proteomes" id="UP000636800">
    <property type="component" value="Chromosome 11"/>
</dbReference>
<keyword evidence="2" id="KW-1185">Reference proteome</keyword>
<dbReference type="InterPro" id="IPR052927">
    <property type="entry name" value="DCC_oxidoreductase"/>
</dbReference>
<sequence>MALLLGRGPLPLLGIAAPVVRTTRGRRASTGLLPSLSASDRGETTDDEFFQGDARPILLFDGVCNMCNGGVRFVTNNDRNRRIRYEPLQSQAGRKLLVRSGRSPDDISSMVLVEKDRSYIKSEALRRIMEYLDLPFPLLAQLLNLVPLFMRDFAYDNVANNRYLIFGKSETGSCDL</sequence>
<dbReference type="EMBL" id="JADCNL010000011">
    <property type="protein sequence ID" value="KAG0461520.1"/>
    <property type="molecule type" value="Genomic_DNA"/>
</dbReference>
<gene>
    <name evidence="1" type="ORF">HPP92_021817</name>
</gene>